<protein>
    <submittedName>
        <fullName evidence="1">Uncharacterized protein</fullName>
    </submittedName>
</protein>
<comment type="caution">
    <text evidence="1">The sequence shown here is derived from an EMBL/GenBank/DDBJ whole genome shotgun (WGS) entry which is preliminary data.</text>
</comment>
<accession>A0ACB7XH49</accession>
<organism evidence="1 2">
    <name type="scientific">Vaccinium darrowii</name>
    <dbReference type="NCBI Taxonomy" id="229202"/>
    <lineage>
        <taxon>Eukaryota</taxon>
        <taxon>Viridiplantae</taxon>
        <taxon>Streptophyta</taxon>
        <taxon>Embryophyta</taxon>
        <taxon>Tracheophyta</taxon>
        <taxon>Spermatophyta</taxon>
        <taxon>Magnoliopsida</taxon>
        <taxon>eudicotyledons</taxon>
        <taxon>Gunneridae</taxon>
        <taxon>Pentapetalae</taxon>
        <taxon>asterids</taxon>
        <taxon>Ericales</taxon>
        <taxon>Ericaceae</taxon>
        <taxon>Vaccinioideae</taxon>
        <taxon>Vaccinieae</taxon>
        <taxon>Vaccinium</taxon>
    </lineage>
</organism>
<keyword evidence="2" id="KW-1185">Reference proteome</keyword>
<name>A0ACB7XH49_9ERIC</name>
<sequence>MDNSWQAKCSPSWQSLMQQPSMDSSSSQAQPQETRNQVRNTGLHFYPHVTQESRPAAQALIRESMVPKPSNIRLHNSNHADPGNSFLSLLSGPPSLLQRDLQQFSSPRAAANSIKVPVSSNSFTVGAAGSGVSLACNGIFAQPPIIENSRIGADHFPVVASRYGNSFSLLDVIQSGNANCQSLDPVKATVRHSDARNEEVWDFSSLSRLSSNAGKPHSKSTQATQKAPVEFNSSSSRCSSSLPTGCPRVFCLGASGDLLLSNTGLLGVVCSCHGLHMSVSKFSQHSGVCDVNPGAAVHMDGGETIAQWRKLYFHKFAIRVPEDHNGWDWPEEFSTIAGTVKHSVTASNVAKTSDLSNLAGSRGGLVGLRQPQNNVALFKNHNTGQKLVNEASYDGKQRNAQDGCNVLHKGLIGASQSSFPSVVNNQIMGFHSSGCSTVPKFIDTRGPYNGCHSISACADSNSKSGRPFISYQNLQDSKSHNNDSDVSRLYNLKKGSTVDRDAVSSGIELKLGQPSPRCLTLGTSVLPAFTSHLFDRPVDPQKSLFPEHLIRNSGNSREMEEHRQYLQHAAGSSNSCARRGQSQLNLVSQSPGINNARDATGTEELNGDADRSSMLLTQCKTSTDRRTYSKASGGVMDSCHVIPRTSHCGSQSAKHGQTSSSWTRGFATGQLTTNKLGLQDHGGKVKEPAFAADSLHVATEPNFEFHTKQRRSSTSCDGAGCHSCLVAHDKSSHPYKFSGWPHDALDPRNPLNQSGKTACLRFHGGSDHVFHQSTCSPLDSGLMSPLPAVSLGFSASTSTSVSNTSPALTIKEGNGVNPYTLNENSRMLAFRQIFESSNQVHANASHGTNQCQRIPNSTCSDKIQCSIGETLSSKEDRCGLGATSKQVAPEVAFRALQSGLTCWTDGDGKNLAPTSGTLLRGTNIEKQCQLSWDMHRTEHPVERSGIENGINPSDKCGKCFQRVPVAYVPGKCVCTAHVSSLGGNCGSTDENFFSALKDWSGNLNGMASVLLDRKLERNASFSKEKPISIDKSGNLDGQVKKKVECHAFQWRDVPNKATTTHNLTCNHMSGNLADRRENVGDQVAEAAAAKHFDPSVQDAASLKEQDQSNISSGCSAAAVTQASVEFDNLDSSAVGAGDEYTKNLVVDEGSGIDKCWSSDDPPDSGRSSEAFGFTCNISSACEGSSKPLPNQSSRSLIDELRIRDSFILKNVRNKANKGLSSIHDTTNKTQTFERAFKSAKRERPTKQKRLDVSISPTGIDNDNWHFHSAKHRQMWLQSDQGRSHSCGCSAGPSFKQRSGLTKTNDKRELHGLYNDSEGENAQIQLDVEDGCLEIPENSGRKRFRSGQTAPTIKKLRVEEPNCADTGIHAKCNSPEFKKSSSSKQLGICKWQVRPVVCGMYGVISDGDSFRPPKIASLRTIVESTRRYTDAENDLLNLTCIKKSKKRRIRGSSRCIDKFSNFKERDIEGHGDPISNTLVPDDSVKETDTISSPLGKERDDVHYTLEKKRDDESKEDQRILDSASSTLLKPKCKEIRKRSLYELLTKEKESSFVDVSDFKTPKSQPQIKCRNMGKFLNSAEDGKRHADGLCTKFDGWQTSISRSDAFCCVCGSSNKDDINSLLECSRCLIRVHQACYGVSKVPRGRWHCRPCRTSSKKIVCVLCGYGGGAMTRALQSRNIVKSLLKTWNIDTEFEPKDTVAPSEILEDKFSMLDSSTSGLERDSFPVIRPIPSEPSSAVVWKMDLQKQLDCFKNSSLSSSNSNVHNSIIAGVLDSTIKQWIHMVCGLWTPGTRCPNVDTMSAFDVSGASRPKADVVCSMCNRPGGTCIRCRVRDCSGHFHPWCAHQKGLLQSEVEGVDNENVGFYGRCMLHAAFNQCETEGDAINTGTGHPGEKEYSCARTEGYKGRKREGFRHNHPTLSKGSGGCVVPQEQLNAWHHINKQKSSPKGLAKLPTSDVEYDCRKEYARYKQSKGWKYLVVYKSGIHALGLYTSQFISRGAMVVEYVGEIVGLRVADKRESEYQSGRKLQYKSACYFFRIDKEHIIDATRQGGIARFVNHSCLPNCVAKVISVRSGKKVVFFAERDIYPGEEITYDYHFNHEDEGEKIPCFCNAKNCRRYLN</sequence>
<proteinExistence type="predicted"/>
<dbReference type="Proteomes" id="UP000828048">
    <property type="component" value="Chromosome 10"/>
</dbReference>
<reference evidence="1 2" key="1">
    <citation type="journal article" date="2021" name="Hortic Res">
        <title>High-quality reference genome and annotation aids understanding of berry development for evergreen blueberry (Vaccinium darrowii).</title>
        <authorList>
            <person name="Yu J."/>
            <person name="Hulse-Kemp A.M."/>
            <person name="Babiker E."/>
            <person name="Staton M."/>
        </authorList>
    </citation>
    <scope>NUCLEOTIDE SEQUENCE [LARGE SCALE GENOMIC DNA]</scope>
    <source>
        <strain evidence="2">cv. NJ 8807/NJ 8810</strain>
        <tissue evidence="1">Young leaf</tissue>
    </source>
</reference>
<dbReference type="EMBL" id="CM037160">
    <property type="protein sequence ID" value="KAH7840139.1"/>
    <property type="molecule type" value="Genomic_DNA"/>
</dbReference>
<evidence type="ECO:0000313" key="2">
    <source>
        <dbReference type="Proteomes" id="UP000828048"/>
    </source>
</evidence>
<evidence type="ECO:0000313" key="1">
    <source>
        <dbReference type="EMBL" id="KAH7840139.1"/>
    </source>
</evidence>
<gene>
    <name evidence="1" type="ORF">Vadar_013145</name>
</gene>